<gene>
    <name evidence="4" type="ORF">IAB63_10790</name>
</gene>
<dbReference type="Proteomes" id="UP000824164">
    <property type="component" value="Unassembled WGS sequence"/>
</dbReference>
<dbReference type="Gene3D" id="3.90.550.10">
    <property type="entry name" value="Spore Coat Polysaccharide Biosynthesis Protein SpsA, Chain A"/>
    <property type="match status" value="1"/>
</dbReference>
<feature type="domain" description="Glycosyltransferase 2-like" evidence="3">
    <location>
        <begin position="5"/>
        <end position="169"/>
    </location>
</feature>
<dbReference type="CDD" id="cd00761">
    <property type="entry name" value="Glyco_tranf_GTA_type"/>
    <property type="match status" value="1"/>
</dbReference>
<dbReference type="SUPFAM" id="SSF53448">
    <property type="entry name" value="Nucleotide-diphospho-sugar transferases"/>
    <property type="match status" value="1"/>
</dbReference>
<evidence type="ECO:0000313" key="4">
    <source>
        <dbReference type="EMBL" id="HIU03725.1"/>
    </source>
</evidence>
<dbReference type="PANTHER" id="PTHR22916">
    <property type="entry name" value="GLYCOSYLTRANSFERASE"/>
    <property type="match status" value="1"/>
</dbReference>
<dbReference type="InterPro" id="IPR001173">
    <property type="entry name" value="Glyco_trans_2-like"/>
</dbReference>
<keyword evidence="2" id="KW-0808">Transferase</keyword>
<evidence type="ECO:0000256" key="2">
    <source>
        <dbReference type="ARBA" id="ARBA00022679"/>
    </source>
</evidence>
<evidence type="ECO:0000256" key="1">
    <source>
        <dbReference type="ARBA" id="ARBA00022676"/>
    </source>
</evidence>
<evidence type="ECO:0000313" key="5">
    <source>
        <dbReference type="Proteomes" id="UP000824164"/>
    </source>
</evidence>
<sequence>MAKVSVIVAVYNVEKYLNKCVDSLLAQTLSDIEILLVDDGSTDGSGRICDDYAGKDNRVRVIHKENGGVSSARNKGLFEASAEYVGFVDSDDYVAEDMYECLYSNLKKEDADVSVCGIYHCYTNEMRTTEDVSGYYVTDAKEIIRMVMDSRKISVNPVNKLYKKELFDDLLFPEGKLSEDAHIMIRLLSKIRKAVISMAPKYYYVHRAGSITTKTFTRADLSVIEAYSNNLKFILENYPDLEKVAWFRYYWAHFYVLDKMMATPHLSSSDQKIKKRIIHRIRKSSRGILRNPYVGSSRKISVAALKIHPLLYRICVQLYSKKKRQLFG</sequence>
<protein>
    <submittedName>
        <fullName evidence="4">Glycosyltransferase</fullName>
    </submittedName>
</protein>
<reference evidence="4" key="2">
    <citation type="journal article" date="2021" name="PeerJ">
        <title>Extensive microbial diversity within the chicken gut microbiome revealed by metagenomics and culture.</title>
        <authorList>
            <person name="Gilroy R."/>
            <person name="Ravi A."/>
            <person name="Getino M."/>
            <person name="Pursley I."/>
            <person name="Horton D.L."/>
            <person name="Alikhan N.F."/>
            <person name="Baker D."/>
            <person name="Gharbi K."/>
            <person name="Hall N."/>
            <person name="Watson M."/>
            <person name="Adriaenssens E.M."/>
            <person name="Foster-Nyarko E."/>
            <person name="Jarju S."/>
            <person name="Secka A."/>
            <person name="Antonio M."/>
            <person name="Oren A."/>
            <person name="Chaudhuri R.R."/>
            <person name="La Ragione R."/>
            <person name="Hildebrand F."/>
            <person name="Pallen M.J."/>
        </authorList>
    </citation>
    <scope>NUCLEOTIDE SEQUENCE</scope>
    <source>
        <strain evidence="4">CHK187-14744</strain>
    </source>
</reference>
<dbReference type="EMBL" id="DVLT01000069">
    <property type="protein sequence ID" value="HIU03725.1"/>
    <property type="molecule type" value="Genomic_DNA"/>
</dbReference>
<dbReference type="PANTHER" id="PTHR22916:SF51">
    <property type="entry name" value="GLYCOSYLTRANSFERASE EPSH-RELATED"/>
    <property type="match status" value="1"/>
</dbReference>
<comment type="caution">
    <text evidence="4">The sequence shown here is derived from an EMBL/GenBank/DDBJ whole genome shotgun (WGS) entry which is preliminary data.</text>
</comment>
<keyword evidence="1" id="KW-0328">Glycosyltransferase</keyword>
<reference evidence="4" key="1">
    <citation type="submission" date="2020-10" db="EMBL/GenBank/DDBJ databases">
        <authorList>
            <person name="Gilroy R."/>
        </authorList>
    </citation>
    <scope>NUCLEOTIDE SEQUENCE</scope>
    <source>
        <strain evidence="4">CHK187-14744</strain>
    </source>
</reference>
<dbReference type="AlphaFoldDB" id="A0A9D1KYN0"/>
<dbReference type="GO" id="GO:0016757">
    <property type="term" value="F:glycosyltransferase activity"/>
    <property type="evidence" value="ECO:0007669"/>
    <property type="project" value="UniProtKB-KW"/>
</dbReference>
<proteinExistence type="predicted"/>
<dbReference type="Pfam" id="PF00535">
    <property type="entry name" value="Glycos_transf_2"/>
    <property type="match status" value="1"/>
</dbReference>
<evidence type="ECO:0000259" key="3">
    <source>
        <dbReference type="Pfam" id="PF00535"/>
    </source>
</evidence>
<name>A0A9D1KYN0_9FIRM</name>
<accession>A0A9D1KYN0</accession>
<dbReference type="InterPro" id="IPR029044">
    <property type="entry name" value="Nucleotide-diphossugar_trans"/>
</dbReference>
<organism evidence="4 5">
    <name type="scientific">Candidatus Onthocola gallistercoris</name>
    <dbReference type="NCBI Taxonomy" id="2840876"/>
    <lineage>
        <taxon>Bacteria</taxon>
        <taxon>Bacillati</taxon>
        <taxon>Bacillota</taxon>
        <taxon>Bacilli</taxon>
        <taxon>Candidatus Onthocola</taxon>
    </lineage>
</organism>